<keyword evidence="5 13" id="KW-0349">Heme</keyword>
<dbReference type="InterPro" id="IPR017972">
    <property type="entry name" value="Cyt_P450_CS"/>
</dbReference>
<evidence type="ECO:0000313" key="16">
    <source>
        <dbReference type="Proteomes" id="UP000054007"/>
    </source>
</evidence>
<dbReference type="InterPro" id="IPR050121">
    <property type="entry name" value="Cytochrome_P450_monoxygenase"/>
</dbReference>
<dbReference type="Gene3D" id="1.10.630.10">
    <property type="entry name" value="Cytochrome P450"/>
    <property type="match status" value="1"/>
</dbReference>
<evidence type="ECO:0000256" key="11">
    <source>
        <dbReference type="ARBA" id="ARBA00023033"/>
    </source>
</evidence>
<evidence type="ECO:0000256" key="4">
    <source>
        <dbReference type="ARBA" id="ARBA00010617"/>
    </source>
</evidence>
<dbReference type="AlphaFoldDB" id="A0A0D7B813"/>
<reference evidence="15 16" key="1">
    <citation type="journal article" date="2015" name="Fungal Genet. Biol.">
        <title>Evolution of novel wood decay mechanisms in Agaricales revealed by the genome sequences of Fistulina hepatica and Cylindrobasidium torrendii.</title>
        <authorList>
            <person name="Floudas D."/>
            <person name="Held B.W."/>
            <person name="Riley R."/>
            <person name="Nagy L.G."/>
            <person name="Koehler G."/>
            <person name="Ransdell A.S."/>
            <person name="Younus H."/>
            <person name="Chow J."/>
            <person name="Chiniquy J."/>
            <person name="Lipzen A."/>
            <person name="Tritt A."/>
            <person name="Sun H."/>
            <person name="Haridas S."/>
            <person name="LaButti K."/>
            <person name="Ohm R.A."/>
            <person name="Kues U."/>
            <person name="Blanchette R.A."/>
            <person name="Grigoriev I.V."/>
            <person name="Minto R.E."/>
            <person name="Hibbett D.S."/>
        </authorList>
    </citation>
    <scope>NUCLEOTIDE SEQUENCE [LARGE SCALE GENOMIC DNA]</scope>
    <source>
        <strain evidence="15 16">FP15055 ss-10</strain>
    </source>
</reference>
<keyword evidence="11 14" id="KW-0503">Monooxygenase</keyword>
<dbReference type="InterPro" id="IPR002401">
    <property type="entry name" value="Cyt_P450_E_grp-I"/>
</dbReference>
<dbReference type="GO" id="GO:0016705">
    <property type="term" value="F:oxidoreductase activity, acting on paired donors, with incorporation or reduction of molecular oxygen"/>
    <property type="evidence" value="ECO:0007669"/>
    <property type="project" value="InterPro"/>
</dbReference>
<dbReference type="PRINTS" id="PR00385">
    <property type="entry name" value="P450"/>
</dbReference>
<keyword evidence="7 13" id="KW-0479">Metal-binding</keyword>
<evidence type="ECO:0000256" key="8">
    <source>
        <dbReference type="ARBA" id="ARBA00022989"/>
    </source>
</evidence>
<keyword evidence="10 13" id="KW-0408">Iron</keyword>
<dbReference type="InterPro" id="IPR036396">
    <property type="entry name" value="Cyt_P450_sf"/>
</dbReference>
<evidence type="ECO:0000256" key="6">
    <source>
        <dbReference type="ARBA" id="ARBA00022692"/>
    </source>
</evidence>
<keyword evidence="9 14" id="KW-0560">Oxidoreductase</keyword>
<evidence type="ECO:0000256" key="7">
    <source>
        <dbReference type="ARBA" id="ARBA00022723"/>
    </source>
</evidence>
<dbReference type="InterPro" id="IPR001128">
    <property type="entry name" value="Cyt_P450"/>
</dbReference>
<comment type="pathway">
    <text evidence="3">Secondary metabolite biosynthesis; terpenoid biosynthesis.</text>
</comment>
<dbReference type="GO" id="GO:0020037">
    <property type="term" value="F:heme binding"/>
    <property type="evidence" value="ECO:0007669"/>
    <property type="project" value="InterPro"/>
</dbReference>
<evidence type="ECO:0000256" key="1">
    <source>
        <dbReference type="ARBA" id="ARBA00001971"/>
    </source>
</evidence>
<gene>
    <name evidence="15" type="ORF">CYLTODRAFT_491509</name>
</gene>
<evidence type="ECO:0000256" key="2">
    <source>
        <dbReference type="ARBA" id="ARBA00004370"/>
    </source>
</evidence>
<comment type="similarity">
    <text evidence="4 14">Belongs to the cytochrome P450 family.</text>
</comment>
<accession>A0A0D7B813</accession>
<dbReference type="GO" id="GO:0005506">
    <property type="term" value="F:iron ion binding"/>
    <property type="evidence" value="ECO:0007669"/>
    <property type="project" value="InterPro"/>
</dbReference>
<dbReference type="PANTHER" id="PTHR24305">
    <property type="entry name" value="CYTOCHROME P450"/>
    <property type="match status" value="1"/>
</dbReference>
<dbReference type="PRINTS" id="PR00463">
    <property type="entry name" value="EP450I"/>
</dbReference>
<evidence type="ECO:0000256" key="14">
    <source>
        <dbReference type="RuleBase" id="RU000461"/>
    </source>
</evidence>
<evidence type="ECO:0000256" key="9">
    <source>
        <dbReference type="ARBA" id="ARBA00023002"/>
    </source>
</evidence>
<sequence>MIIALLSLSVVAALIYKLFLYPYFISPLRHLPGPPLGHPILGQLPTLHGENAGFIQKAWFEKYGPIIRVQAPVGTEAVLLEDPSDIAACLDNQKGMQKSSLFRKIAAFVAGNGLLSYEDEQHDRLRKILNPAFSLTNLTTQMNLYYPEIISNFIVALDSALELKDTLPMCEYLEKVTLDILCKSTFSYDSGTLKNESKDMVMAYDRLVPLQNEHTFAVLTIIDMIPWGLEILLSKRILNVFNALFSRFKTFEFLAIATESMKTIRRSALGILAENMSSESHGPKRDVMSTILNSHNAGAGRDRLETSELPDQVLTFLTGGHETVTAALSWVLWFVATNPKCQYRLREEVRTVSGGNDIEDYTRIRDLPYLDAVIQESMRLLPASPILHREVMQETTVRGVVLPKGTAVHLFVRNANCSKEIWGLDADEFRPERWENVPSNINLAHAKLSFGRGYRLCIGRNMAVQEMKALTAYLAFNTYELSPAYKDQKIHAEYLLTYKPADGLPLRLRRLEAM</sequence>
<protein>
    <submittedName>
        <fullName evidence="15">Cytochrome P450</fullName>
    </submittedName>
</protein>
<organism evidence="15 16">
    <name type="scientific">Cylindrobasidium torrendii FP15055 ss-10</name>
    <dbReference type="NCBI Taxonomy" id="1314674"/>
    <lineage>
        <taxon>Eukaryota</taxon>
        <taxon>Fungi</taxon>
        <taxon>Dikarya</taxon>
        <taxon>Basidiomycota</taxon>
        <taxon>Agaricomycotina</taxon>
        <taxon>Agaricomycetes</taxon>
        <taxon>Agaricomycetidae</taxon>
        <taxon>Agaricales</taxon>
        <taxon>Marasmiineae</taxon>
        <taxon>Physalacriaceae</taxon>
        <taxon>Cylindrobasidium</taxon>
    </lineage>
</organism>
<feature type="binding site" description="axial binding residue" evidence="13">
    <location>
        <position position="457"/>
    </location>
    <ligand>
        <name>heme</name>
        <dbReference type="ChEBI" id="CHEBI:30413"/>
    </ligand>
    <ligandPart>
        <name>Fe</name>
        <dbReference type="ChEBI" id="CHEBI:18248"/>
    </ligandPart>
</feature>
<keyword evidence="8" id="KW-1133">Transmembrane helix</keyword>
<name>A0A0D7B813_9AGAR</name>
<evidence type="ECO:0000256" key="10">
    <source>
        <dbReference type="ARBA" id="ARBA00023004"/>
    </source>
</evidence>
<keyword evidence="12" id="KW-0472">Membrane</keyword>
<dbReference type="GO" id="GO:0016020">
    <property type="term" value="C:membrane"/>
    <property type="evidence" value="ECO:0007669"/>
    <property type="project" value="UniProtKB-SubCell"/>
</dbReference>
<dbReference type="Proteomes" id="UP000054007">
    <property type="component" value="Unassembled WGS sequence"/>
</dbReference>
<evidence type="ECO:0000256" key="3">
    <source>
        <dbReference type="ARBA" id="ARBA00004721"/>
    </source>
</evidence>
<dbReference type="OrthoDB" id="10029320at2759"/>
<comment type="subcellular location">
    <subcellularLocation>
        <location evidence="2">Membrane</location>
    </subcellularLocation>
</comment>
<evidence type="ECO:0000256" key="5">
    <source>
        <dbReference type="ARBA" id="ARBA00022617"/>
    </source>
</evidence>
<keyword evidence="6" id="KW-0812">Transmembrane</keyword>
<keyword evidence="16" id="KW-1185">Reference proteome</keyword>
<dbReference type="PANTHER" id="PTHR24305:SF166">
    <property type="entry name" value="CYTOCHROME P450 12A4, MITOCHONDRIAL-RELATED"/>
    <property type="match status" value="1"/>
</dbReference>
<dbReference type="EMBL" id="KN880556">
    <property type="protein sequence ID" value="KIY66380.1"/>
    <property type="molecule type" value="Genomic_DNA"/>
</dbReference>
<proteinExistence type="inferred from homology"/>
<dbReference type="Pfam" id="PF00067">
    <property type="entry name" value="p450"/>
    <property type="match status" value="1"/>
</dbReference>
<comment type="cofactor">
    <cofactor evidence="1 13">
        <name>heme</name>
        <dbReference type="ChEBI" id="CHEBI:30413"/>
    </cofactor>
</comment>
<dbReference type="SUPFAM" id="SSF48264">
    <property type="entry name" value="Cytochrome P450"/>
    <property type="match status" value="1"/>
</dbReference>
<evidence type="ECO:0000256" key="13">
    <source>
        <dbReference type="PIRSR" id="PIRSR602401-1"/>
    </source>
</evidence>
<evidence type="ECO:0000313" key="15">
    <source>
        <dbReference type="EMBL" id="KIY66380.1"/>
    </source>
</evidence>
<dbReference type="GO" id="GO:0004497">
    <property type="term" value="F:monooxygenase activity"/>
    <property type="evidence" value="ECO:0007669"/>
    <property type="project" value="UniProtKB-KW"/>
</dbReference>
<dbReference type="PROSITE" id="PS00086">
    <property type="entry name" value="CYTOCHROME_P450"/>
    <property type="match status" value="1"/>
</dbReference>
<evidence type="ECO:0000256" key="12">
    <source>
        <dbReference type="ARBA" id="ARBA00023136"/>
    </source>
</evidence>
<dbReference type="STRING" id="1314674.A0A0D7B813"/>